<evidence type="ECO:0000256" key="13">
    <source>
        <dbReference type="ARBA" id="ARBA00023146"/>
    </source>
</evidence>
<dbReference type="InterPro" id="IPR005147">
    <property type="entry name" value="tRNA_synthase_B5-dom"/>
</dbReference>
<dbReference type="InterPro" id="IPR045864">
    <property type="entry name" value="aa-tRNA-synth_II/BPL/LPL"/>
</dbReference>
<dbReference type="InterPro" id="IPR045060">
    <property type="entry name" value="Phe-tRNA-ligase_IIc_bsu"/>
</dbReference>
<evidence type="ECO:0000256" key="15">
    <source>
        <dbReference type="HAMAP-Rule" id="MF_00283"/>
    </source>
</evidence>
<evidence type="ECO:0000259" key="18">
    <source>
        <dbReference type="PROSITE" id="PS51447"/>
    </source>
</evidence>
<dbReference type="Proteomes" id="UP001431532">
    <property type="component" value="Unassembled WGS sequence"/>
</dbReference>
<accession>A0AAW6U6H0</accession>
<feature type="binding site" evidence="15">
    <location>
        <position position="463"/>
    </location>
    <ligand>
        <name>Mg(2+)</name>
        <dbReference type="ChEBI" id="CHEBI:18420"/>
        <note>shared with alpha subunit</note>
    </ligand>
</feature>
<keyword evidence="9 15" id="KW-0067">ATP-binding</keyword>
<name>A0AAW6U6H0_9MOLU</name>
<dbReference type="PROSITE" id="PS51447">
    <property type="entry name" value="FDX_ACB"/>
    <property type="match status" value="1"/>
</dbReference>
<evidence type="ECO:0000256" key="14">
    <source>
        <dbReference type="ARBA" id="ARBA00049255"/>
    </source>
</evidence>
<keyword evidence="6 15" id="KW-0436">Ligase</keyword>
<comment type="subunit">
    <text evidence="3 15">Tetramer of two alpha and two beta subunits.</text>
</comment>
<evidence type="ECO:0000256" key="10">
    <source>
        <dbReference type="ARBA" id="ARBA00022842"/>
    </source>
</evidence>
<dbReference type="SMART" id="SM00874">
    <property type="entry name" value="B5"/>
    <property type="match status" value="1"/>
</dbReference>
<evidence type="ECO:0000256" key="11">
    <source>
        <dbReference type="ARBA" id="ARBA00022884"/>
    </source>
</evidence>
<comment type="caution">
    <text evidence="20">The sequence shown here is derived from an EMBL/GenBank/DDBJ whole genome shotgun (WGS) entry which is preliminary data.</text>
</comment>
<dbReference type="Pfam" id="PF01588">
    <property type="entry name" value="tRNA_bind"/>
    <property type="match status" value="1"/>
</dbReference>
<feature type="domain" description="B5" evidence="19">
    <location>
        <begin position="400"/>
        <end position="475"/>
    </location>
</feature>
<dbReference type="SUPFAM" id="SSF56037">
    <property type="entry name" value="PheT/TilS domain"/>
    <property type="match status" value="1"/>
</dbReference>
<dbReference type="NCBIfam" id="TIGR00472">
    <property type="entry name" value="pheT_bact"/>
    <property type="match status" value="1"/>
</dbReference>
<feature type="binding site" evidence="15">
    <location>
        <position position="462"/>
    </location>
    <ligand>
        <name>Mg(2+)</name>
        <dbReference type="ChEBI" id="CHEBI:18420"/>
        <note>shared with alpha subunit</note>
    </ligand>
</feature>
<evidence type="ECO:0000256" key="4">
    <source>
        <dbReference type="ARBA" id="ARBA00022490"/>
    </source>
</evidence>
<dbReference type="InterPro" id="IPR005146">
    <property type="entry name" value="B3/B4_tRNA-bd"/>
</dbReference>
<dbReference type="Gene3D" id="3.30.930.10">
    <property type="entry name" value="Bira Bifunctional Protein, Domain 2"/>
    <property type="match status" value="1"/>
</dbReference>
<dbReference type="Pfam" id="PF03484">
    <property type="entry name" value="B5"/>
    <property type="match status" value="1"/>
</dbReference>
<keyword evidence="12 15" id="KW-0648">Protein biosynthesis</keyword>
<dbReference type="InterPro" id="IPR002547">
    <property type="entry name" value="tRNA-bd_dom"/>
</dbReference>
<evidence type="ECO:0000256" key="9">
    <source>
        <dbReference type="ARBA" id="ARBA00022840"/>
    </source>
</evidence>
<feature type="domain" description="FDX-ACB" evidence="18">
    <location>
        <begin position="691"/>
        <end position="784"/>
    </location>
</feature>
<evidence type="ECO:0000256" key="7">
    <source>
        <dbReference type="ARBA" id="ARBA00022723"/>
    </source>
</evidence>
<dbReference type="InterPro" id="IPR020825">
    <property type="entry name" value="Phe-tRNA_synthase-like_B3/B4"/>
</dbReference>
<evidence type="ECO:0000256" key="3">
    <source>
        <dbReference type="ARBA" id="ARBA00011209"/>
    </source>
</evidence>
<evidence type="ECO:0000256" key="8">
    <source>
        <dbReference type="ARBA" id="ARBA00022741"/>
    </source>
</evidence>
<dbReference type="SUPFAM" id="SSF54991">
    <property type="entry name" value="Anticodon-binding domain of PheRS"/>
    <property type="match status" value="1"/>
</dbReference>
<keyword evidence="10 15" id="KW-0460">Magnesium</keyword>
<evidence type="ECO:0000256" key="1">
    <source>
        <dbReference type="ARBA" id="ARBA00004496"/>
    </source>
</evidence>
<comment type="cofactor">
    <cofactor evidence="15">
        <name>Mg(2+)</name>
        <dbReference type="ChEBI" id="CHEBI:18420"/>
    </cofactor>
    <text evidence="15">Binds 2 magnesium ions per tetramer.</text>
</comment>
<dbReference type="Gene3D" id="3.50.40.10">
    <property type="entry name" value="Phenylalanyl-trna Synthetase, Chain B, domain 3"/>
    <property type="match status" value="1"/>
</dbReference>
<dbReference type="Gene3D" id="3.30.56.10">
    <property type="match status" value="2"/>
</dbReference>
<dbReference type="PANTHER" id="PTHR10947">
    <property type="entry name" value="PHENYLALANYL-TRNA SYNTHETASE BETA CHAIN AND LEUCINE-RICH REPEAT-CONTAINING PROTEIN 47"/>
    <property type="match status" value="1"/>
</dbReference>
<dbReference type="Gene3D" id="2.40.50.140">
    <property type="entry name" value="Nucleic acid-binding proteins"/>
    <property type="match status" value="1"/>
</dbReference>
<dbReference type="Pfam" id="PF03147">
    <property type="entry name" value="FDX-ACB"/>
    <property type="match status" value="1"/>
</dbReference>
<dbReference type="InterPro" id="IPR012340">
    <property type="entry name" value="NA-bd_OB-fold"/>
</dbReference>
<dbReference type="SUPFAM" id="SSF50249">
    <property type="entry name" value="Nucleic acid-binding proteins"/>
    <property type="match status" value="1"/>
</dbReference>
<sequence>MKIIENMLNQWVNIPNNVLEITNQKIIEVDAFEMLNPSTDLIIGHVLTCEKHPNADTLHVTTVDLGDRVEQIVCGAANVAKGQYVIVAQVGTILPGDFKIKSTRIRGIDSNGMICSLNELAIDEKYIPETFKDGIYYFDGPREIGSPALKHLSLDGWVMELGLTPNRADLLSVLGFAYDLASMTGQKVKLKEFKIKEETKKNPIQVEIDTDGCGRYYARYFENVKVKPSPWWLKSALIAQNIKPINNVVDISNYVMLEYGTPLHMFDHKKLGSDHILVRNAKKGEKVVTLDEEKRVLEAHDVVITNGKKIIAIGGVMGLLDSMIDDQTSSVVLEAAYFDPKHIYKTSKRLDLKSDSSYRFERGIDDERVYLGLERATELLVELCDAKVSKGVSKSIRYQVKNPKITVAKDYFNQRLGVNIPEKELISYFEAYNYTYKVLDNTFEMTAPSYRKDILIPADLVEEVARMYGLDKIPMQTIQAPLTGKLTSKQKRLRAIRHQLANLGLTEVITYSLLPTDQVYKYNRIGEAVSILMPLSEDKKTLRQSLVHGLLETIRYNQSRQQESVAVFEIGHCFAKGLEPTHLGIVLSGAWHKNPWKKEKITPDFYLLKGILASVFNPLGIEFTYENTSQIDVYHPYRQANILHNKKVVGHIAELHPNEAKRLDIDKTYCLEMNITALLEETTEVNYQVVSKYPSITRDMAIVVDENIQASELIDMIWQTARKHLVNLDVFDIYQGSNIETGKKSIAFNLVFNDTDKTLGSDEVDQLMKKITNRLAFSYQATIRK</sequence>
<dbReference type="InterPro" id="IPR041616">
    <property type="entry name" value="PheRS_beta_core"/>
</dbReference>
<dbReference type="InterPro" id="IPR004532">
    <property type="entry name" value="Phe-tRNA-ligase_IIc_bsu_bact"/>
</dbReference>
<keyword evidence="7 15" id="KW-0479">Metal-binding</keyword>
<reference evidence="20" key="1">
    <citation type="submission" date="2023-05" db="EMBL/GenBank/DDBJ databases">
        <title>Mariniplasma microaerophilum sp. nov., a novel anaerobic mollicute isolated from terrestrial mud volcano, Taman Peninsula, Russia.</title>
        <authorList>
            <person name="Khomyakova M.A."/>
            <person name="Merkel A.Y."/>
            <person name="Slobodkin A.I."/>
        </authorList>
    </citation>
    <scope>NUCLEOTIDE SEQUENCE</scope>
    <source>
        <strain evidence="20">M4Ah</strain>
    </source>
</reference>
<dbReference type="Pfam" id="PF03483">
    <property type="entry name" value="B3_4"/>
    <property type="match status" value="1"/>
</dbReference>
<keyword evidence="8 15" id="KW-0547">Nucleotide-binding</keyword>
<dbReference type="FunFam" id="2.40.50.140:FF:000045">
    <property type="entry name" value="Phenylalanine--tRNA ligase beta subunit"/>
    <property type="match status" value="1"/>
</dbReference>
<dbReference type="GO" id="GO:0000287">
    <property type="term" value="F:magnesium ion binding"/>
    <property type="evidence" value="ECO:0007669"/>
    <property type="project" value="UniProtKB-UniRule"/>
</dbReference>
<keyword evidence="11 16" id="KW-0694">RNA-binding</keyword>
<dbReference type="PANTHER" id="PTHR10947:SF0">
    <property type="entry name" value="PHENYLALANINE--TRNA LIGASE BETA SUBUNIT"/>
    <property type="match status" value="1"/>
</dbReference>
<dbReference type="InterPro" id="IPR009061">
    <property type="entry name" value="DNA-bd_dom_put_sf"/>
</dbReference>
<dbReference type="CDD" id="cd02796">
    <property type="entry name" value="tRNA_bind_bactPheRS"/>
    <property type="match status" value="1"/>
</dbReference>
<dbReference type="SMART" id="SM00873">
    <property type="entry name" value="B3_4"/>
    <property type="match status" value="1"/>
</dbReference>
<comment type="similarity">
    <text evidence="2 15">Belongs to the phenylalanyl-tRNA synthetase beta subunit family. Type 1 subfamily.</text>
</comment>
<dbReference type="EC" id="6.1.1.20" evidence="15"/>
<evidence type="ECO:0000313" key="21">
    <source>
        <dbReference type="Proteomes" id="UP001431532"/>
    </source>
</evidence>
<keyword evidence="21" id="KW-1185">Reference proteome</keyword>
<dbReference type="HAMAP" id="MF_00283">
    <property type="entry name" value="Phe_tRNA_synth_beta1"/>
    <property type="match status" value="1"/>
</dbReference>
<keyword evidence="4 15" id="KW-0963">Cytoplasm</keyword>
<dbReference type="RefSeq" id="WP_282839995.1">
    <property type="nucleotide sequence ID" value="NZ_JASCXW010000034.1"/>
</dbReference>
<evidence type="ECO:0000256" key="2">
    <source>
        <dbReference type="ARBA" id="ARBA00008653"/>
    </source>
</evidence>
<dbReference type="Pfam" id="PF17759">
    <property type="entry name" value="tRNA_synthFbeta"/>
    <property type="match status" value="1"/>
</dbReference>
<dbReference type="GO" id="GO:0006432">
    <property type="term" value="P:phenylalanyl-tRNA aminoacylation"/>
    <property type="evidence" value="ECO:0007669"/>
    <property type="project" value="UniProtKB-UniRule"/>
</dbReference>
<dbReference type="Gene3D" id="3.30.70.380">
    <property type="entry name" value="Ferrodoxin-fold anticodon-binding domain"/>
    <property type="match status" value="1"/>
</dbReference>
<dbReference type="GO" id="GO:0009328">
    <property type="term" value="C:phenylalanine-tRNA ligase complex"/>
    <property type="evidence" value="ECO:0007669"/>
    <property type="project" value="TreeGrafter"/>
</dbReference>
<dbReference type="CDD" id="cd00769">
    <property type="entry name" value="PheRS_beta_core"/>
    <property type="match status" value="1"/>
</dbReference>
<dbReference type="InterPro" id="IPR033714">
    <property type="entry name" value="tRNA_bind_bactPheRS"/>
</dbReference>
<evidence type="ECO:0000259" key="19">
    <source>
        <dbReference type="PROSITE" id="PS51483"/>
    </source>
</evidence>
<evidence type="ECO:0000256" key="12">
    <source>
        <dbReference type="ARBA" id="ARBA00022917"/>
    </source>
</evidence>
<dbReference type="GO" id="GO:0004826">
    <property type="term" value="F:phenylalanine-tRNA ligase activity"/>
    <property type="evidence" value="ECO:0007669"/>
    <property type="project" value="UniProtKB-UniRule"/>
</dbReference>
<dbReference type="FunFam" id="3.50.40.10:FF:000001">
    <property type="entry name" value="Phenylalanine--tRNA ligase beta subunit"/>
    <property type="match status" value="1"/>
</dbReference>
<proteinExistence type="inferred from homology"/>
<gene>
    <name evidence="15 20" type="primary">pheT</name>
    <name evidence="20" type="ORF">QJ521_08275</name>
</gene>
<keyword evidence="13 15" id="KW-0030">Aminoacyl-tRNA synthetase</keyword>
<organism evidence="20 21">
    <name type="scientific">Peloplasma aerotolerans</name>
    <dbReference type="NCBI Taxonomy" id="3044389"/>
    <lineage>
        <taxon>Bacteria</taxon>
        <taxon>Bacillati</taxon>
        <taxon>Mycoplasmatota</taxon>
        <taxon>Mollicutes</taxon>
        <taxon>Acholeplasmatales</taxon>
        <taxon>Acholeplasmataceae</taxon>
        <taxon>Peloplasma</taxon>
    </lineage>
</organism>
<comment type="catalytic activity">
    <reaction evidence="14 15">
        <text>tRNA(Phe) + L-phenylalanine + ATP = L-phenylalanyl-tRNA(Phe) + AMP + diphosphate + H(+)</text>
        <dbReference type="Rhea" id="RHEA:19413"/>
        <dbReference type="Rhea" id="RHEA-COMP:9668"/>
        <dbReference type="Rhea" id="RHEA-COMP:9699"/>
        <dbReference type="ChEBI" id="CHEBI:15378"/>
        <dbReference type="ChEBI" id="CHEBI:30616"/>
        <dbReference type="ChEBI" id="CHEBI:33019"/>
        <dbReference type="ChEBI" id="CHEBI:58095"/>
        <dbReference type="ChEBI" id="CHEBI:78442"/>
        <dbReference type="ChEBI" id="CHEBI:78531"/>
        <dbReference type="ChEBI" id="CHEBI:456215"/>
        <dbReference type="EC" id="6.1.1.20"/>
    </reaction>
</comment>
<evidence type="ECO:0000256" key="6">
    <source>
        <dbReference type="ARBA" id="ARBA00022598"/>
    </source>
</evidence>
<evidence type="ECO:0000259" key="17">
    <source>
        <dbReference type="PROSITE" id="PS50886"/>
    </source>
</evidence>
<dbReference type="AlphaFoldDB" id="A0AAW6U6H0"/>
<dbReference type="FunFam" id="3.30.70.380:FF:000001">
    <property type="entry name" value="Phenylalanine--tRNA ligase beta subunit"/>
    <property type="match status" value="1"/>
</dbReference>
<evidence type="ECO:0000313" key="20">
    <source>
        <dbReference type="EMBL" id="MDI6453561.1"/>
    </source>
</evidence>
<dbReference type="InterPro" id="IPR036690">
    <property type="entry name" value="Fdx_antiC-bd_sf"/>
</dbReference>
<dbReference type="EMBL" id="JASCXW010000034">
    <property type="protein sequence ID" value="MDI6453561.1"/>
    <property type="molecule type" value="Genomic_DNA"/>
</dbReference>
<dbReference type="PROSITE" id="PS50886">
    <property type="entry name" value="TRBD"/>
    <property type="match status" value="1"/>
</dbReference>
<evidence type="ECO:0000256" key="16">
    <source>
        <dbReference type="PROSITE-ProRule" id="PRU00209"/>
    </source>
</evidence>
<evidence type="ECO:0000256" key="5">
    <source>
        <dbReference type="ARBA" id="ARBA00022555"/>
    </source>
</evidence>
<feature type="binding site" evidence="15">
    <location>
        <position position="459"/>
    </location>
    <ligand>
        <name>Mg(2+)</name>
        <dbReference type="ChEBI" id="CHEBI:18420"/>
        <note>shared with alpha subunit</note>
    </ligand>
</feature>
<dbReference type="SMART" id="SM00896">
    <property type="entry name" value="FDX-ACB"/>
    <property type="match status" value="1"/>
</dbReference>
<keyword evidence="5 16" id="KW-0820">tRNA-binding</keyword>
<dbReference type="InterPro" id="IPR005121">
    <property type="entry name" value="Fdx_antiC-bd"/>
</dbReference>
<dbReference type="PROSITE" id="PS51483">
    <property type="entry name" value="B5"/>
    <property type="match status" value="1"/>
</dbReference>
<feature type="binding site" evidence="15">
    <location>
        <position position="453"/>
    </location>
    <ligand>
        <name>Mg(2+)</name>
        <dbReference type="ChEBI" id="CHEBI:18420"/>
        <note>shared with alpha subunit</note>
    </ligand>
</feature>
<dbReference type="SUPFAM" id="SSF55681">
    <property type="entry name" value="Class II aaRS and biotin synthetases"/>
    <property type="match status" value="1"/>
</dbReference>
<dbReference type="NCBIfam" id="NF045760">
    <property type="entry name" value="YtpR"/>
    <property type="match status" value="1"/>
</dbReference>
<comment type="subcellular location">
    <subcellularLocation>
        <location evidence="1 15">Cytoplasm</location>
    </subcellularLocation>
</comment>
<dbReference type="SUPFAM" id="SSF46955">
    <property type="entry name" value="Putative DNA-binding domain"/>
    <property type="match status" value="1"/>
</dbReference>
<feature type="domain" description="TRNA-binding" evidence="17">
    <location>
        <begin position="35"/>
        <end position="149"/>
    </location>
</feature>
<dbReference type="GO" id="GO:0005524">
    <property type="term" value="F:ATP binding"/>
    <property type="evidence" value="ECO:0007669"/>
    <property type="project" value="UniProtKB-UniRule"/>
</dbReference>
<dbReference type="GO" id="GO:0000049">
    <property type="term" value="F:tRNA binding"/>
    <property type="evidence" value="ECO:0007669"/>
    <property type="project" value="UniProtKB-UniRule"/>
</dbReference>
<protein>
    <recommendedName>
        <fullName evidence="15">Phenylalanine--tRNA ligase beta subunit</fullName>
        <ecNumber evidence="15">6.1.1.20</ecNumber>
    </recommendedName>
    <alternativeName>
        <fullName evidence="15">Phenylalanyl-tRNA synthetase beta subunit</fullName>
        <shortName evidence="15">PheRS</shortName>
    </alternativeName>
</protein>